<protein>
    <recommendedName>
        <fullName evidence="5">Sel1 repeat family protein</fullName>
    </recommendedName>
</protein>
<evidence type="ECO:0000256" key="2">
    <source>
        <dbReference type="SAM" id="SignalP"/>
    </source>
</evidence>
<evidence type="ECO:0000313" key="4">
    <source>
        <dbReference type="Proteomes" id="UP001156940"/>
    </source>
</evidence>
<organism evidence="3 4">
    <name type="scientific">Luteimonas endophytica</name>
    <dbReference type="NCBI Taxonomy" id="3042023"/>
    <lineage>
        <taxon>Bacteria</taxon>
        <taxon>Pseudomonadati</taxon>
        <taxon>Pseudomonadota</taxon>
        <taxon>Gammaproteobacteria</taxon>
        <taxon>Lysobacterales</taxon>
        <taxon>Lysobacteraceae</taxon>
        <taxon>Luteimonas</taxon>
    </lineage>
</organism>
<gene>
    <name evidence="3" type="ORF">QFW77_02035</name>
</gene>
<accession>A0ABT6J4N0</accession>
<sequence length="307" mass="33804">MKTKSIYTIAGTAVLLTLLAARLAPFGDVRPSPTPMSATAKEPTRGSRQKGSPGSAVLDIPVTSSPATEASLADARTVEEFRQAQQCFFDRSRGNSLKQLLIDCESLVGMEEFVEQYEECSAYQNSREDELLSIEGEDRKCDGSNEELKQEYALSVDAAAASGDPDAQMCFLHLARDGSWSFDNSDDRTEQYSKAAFSRGDWRIVKYVQELPLNSNSAVSRVFGNDMSARYRMNRLLRKGAEGDFALALDRLAEAEIGGTSWDGKPMLEPSSVIEAERWANEAYRKYYRNSPALSAPPVLCAHPAAR</sequence>
<dbReference type="Proteomes" id="UP001156940">
    <property type="component" value="Unassembled WGS sequence"/>
</dbReference>
<feature type="region of interest" description="Disordered" evidence="1">
    <location>
        <begin position="29"/>
        <end position="61"/>
    </location>
</feature>
<feature type="chain" id="PRO_5047452489" description="Sel1 repeat family protein" evidence="2">
    <location>
        <begin position="21"/>
        <end position="307"/>
    </location>
</feature>
<dbReference type="RefSeq" id="WP_280572546.1">
    <property type="nucleotide sequence ID" value="NZ_JARXRM010000010.1"/>
</dbReference>
<evidence type="ECO:0000256" key="1">
    <source>
        <dbReference type="SAM" id="MobiDB-lite"/>
    </source>
</evidence>
<feature type="signal peptide" evidence="2">
    <location>
        <begin position="1"/>
        <end position="20"/>
    </location>
</feature>
<proteinExistence type="predicted"/>
<evidence type="ECO:0000313" key="3">
    <source>
        <dbReference type="EMBL" id="MDH5821776.1"/>
    </source>
</evidence>
<keyword evidence="2" id="KW-0732">Signal</keyword>
<reference evidence="3 4" key="1">
    <citation type="submission" date="2023-04" db="EMBL/GenBank/DDBJ databases">
        <title>Luteimonas endophyticus RD2P54.</title>
        <authorList>
            <person name="Sun J.-Q."/>
        </authorList>
    </citation>
    <scope>NUCLEOTIDE SEQUENCE [LARGE SCALE GENOMIC DNA]</scope>
    <source>
        <strain evidence="3 4">RD2P54</strain>
    </source>
</reference>
<evidence type="ECO:0008006" key="5">
    <source>
        <dbReference type="Google" id="ProtNLM"/>
    </source>
</evidence>
<keyword evidence="4" id="KW-1185">Reference proteome</keyword>
<name>A0ABT6J4N0_9GAMM</name>
<dbReference type="EMBL" id="JARXRM010000010">
    <property type="protein sequence ID" value="MDH5821776.1"/>
    <property type="molecule type" value="Genomic_DNA"/>
</dbReference>
<comment type="caution">
    <text evidence="3">The sequence shown here is derived from an EMBL/GenBank/DDBJ whole genome shotgun (WGS) entry which is preliminary data.</text>
</comment>